<keyword evidence="2" id="KW-1185">Reference proteome</keyword>
<reference evidence="2" key="1">
    <citation type="submission" date="2016-02" db="EMBL/GenBank/DDBJ databases">
        <authorList>
            <person name="Isern S."/>
            <person name="Barcellona C.M."/>
            <person name="Dozier K.D."/>
            <person name="Faust J.M."/>
            <person name="Fedrick A.J."/>
            <person name="Gagliardi L.E."/>
            <person name="Gatt S.M."/>
            <person name="Gleason P.S."/>
            <person name="Gomez E.A."/>
            <person name="Hoffman A.M."/>
            <person name="Jenkins M."/>
            <person name="Jones M.J."/>
            <person name="Lang J.F."/>
            <person name="Lequay S.M."/>
            <person name="Mars P.J."/>
            <person name="Mtchedlidze N."/>
            <person name="Osking Z.B."/>
            <person name="Paul L.M."/>
            <person name="Pica A.N."/>
            <person name="Robison M.D."/>
            <person name="Rodriguez D."/>
            <person name="Rosales K.A."/>
            <person name="Saravis L.E."/>
            <person name="Sisson B.M."/>
            <person name="Tan A.L."/>
            <person name="Voltaire R."/>
            <person name="Michael S.F."/>
            <person name="Warner M.H."/>
            <person name="Bradley K.W."/>
            <person name="Asai D.J."/>
            <person name="Bowman C.A."/>
            <person name="Russell D.A."/>
            <person name="Pope W.H."/>
            <person name="Jacobs-Sera D."/>
            <person name="Hendrix R.W."/>
            <person name="Hatfull G.F."/>
        </authorList>
    </citation>
    <scope>NUCLEOTIDE SEQUENCE [LARGE SCALE GENOMIC DNA]</scope>
</reference>
<dbReference type="KEGG" id="vg:29125763"/>
<dbReference type="Proteomes" id="UP000201826">
    <property type="component" value="Segment"/>
</dbReference>
<sequence length="79" mass="8881">MGQTVKIASRARRHGGGRARIIAAMRHCQDPQVSEDRPGVVEFRGLDDHGKGLVILVRDGDRRPNELVVFHVHPVAFYR</sequence>
<dbReference type="EMBL" id="KU728633">
    <property type="protein sequence ID" value="AMQ66977.1"/>
    <property type="molecule type" value="Genomic_DNA"/>
</dbReference>
<name>A0A142F2H0_9CAUD</name>
<accession>A0A142F2H0</accession>
<proteinExistence type="predicted"/>
<organism evidence="1 2">
    <name type="scientific">Mycobacterium phage Bipper</name>
    <dbReference type="NCBI Taxonomy" id="1805457"/>
    <lineage>
        <taxon>Viruses</taxon>
        <taxon>Duplodnaviria</taxon>
        <taxon>Heunggongvirae</taxon>
        <taxon>Uroviricota</taxon>
        <taxon>Caudoviricetes</taxon>
        <taxon>Bippervirus</taxon>
        <taxon>Bippervirus bipper</taxon>
    </lineage>
</organism>
<evidence type="ECO:0000313" key="2">
    <source>
        <dbReference type="Proteomes" id="UP000201826"/>
    </source>
</evidence>
<protein>
    <submittedName>
        <fullName evidence="1">Ribonuclease toxin</fullName>
    </submittedName>
</protein>
<evidence type="ECO:0000313" key="1">
    <source>
        <dbReference type="EMBL" id="AMQ66977.1"/>
    </source>
</evidence>
<dbReference type="GeneID" id="29125763"/>
<dbReference type="RefSeq" id="YP_009303189.1">
    <property type="nucleotide sequence ID" value="NC_031253.1"/>
</dbReference>
<gene>
    <name evidence="1" type="primary">42</name>
    <name evidence="1" type="ORF">SEA_BIPPER_42</name>
</gene>